<organism evidence="3 4">
    <name type="scientific">Paraburkholderia xenovorans (strain LB400)</name>
    <dbReference type="NCBI Taxonomy" id="266265"/>
    <lineage>
        <taxon>Bacteria</taxon>
        <taxon>Pseudomonadati</taxon>
        <taxon>Pseudomonadota</taxon>
        <taxon>Betaproteobacteria</taxon>
        <taxon>Burkholderiales</taxon>
        <taxon>Burkholderiaceae</taxon>
        <taxon>Paraburkholderia</taxon>
    </lineage>
</organism>
<dbReference type="KEGG" id="bxe:Bxe_B2115"/>
<sequence>MGAAMRVKSRGTVEQGESTAFGPAFDGSGPRRFYKPGALAAIVVATGLVIAMSRFGTAAGTRGVTGSSRECSARYAALLDLAELARRDGKSSEVVVRGLSDRGGAMSGCVPAGGSGPAAELTARPTR</sequence>
<dbReference type="PATRIC" id="fig|266265.5.peg.5616"/>
<feature type="region of interest" description="Disordered" evidence="1">
    <location>
        <begin position="106"/>
        <end position="127"/>
    </location>
</feature>
<dbReference type="eggNOG" id="ENOG5032B7X">
    <property type="taxonomic scope" value="Bacteria"/>
</dbReference>
<evidence type="ECO:0000256" key="1">
    <source>
        <dbReference type="SAM" id="MobiDB-lite"/>
    </source>
</evidence>
<protein>
    <submittedName>
        <fullName evidence="3">Uncharacterized protein</fullName>
    </submittedName>
</protein>
<reference evidence="3 4" key="1">
    <citation type="journal article" date="2006" name="Proc. Natl. Acad. Sci. U.S.A.">
        <title>Burkholderia xenovorans LB400 harbors a multi-replicon, 9.73-Mbp genome shaped for versatility.</title>
        <authorList>
            <person name="Chain P.S."/>
            <person name="Denef V.J."/>
            <person name="Konstantinidis K.T."/>
            <person name="Vergez L.M."/>
            <person name="Agullo L."/>
            <person name="Reyes V.L."/>
            <person name="Hauser L."/>
            <person name="Cordova M."/>
            <person name="Gomez L."/>
            <person name="Gonzalez M."/>
            <person name="Land M."/>
            <person name="Lao V."/>
            <person name="Larimer F."/>
            <person name="LiPuma J.J."/>
            <person name="Mahenthiralingam E."/>
            <person name="Malfatti S.A."/>
            <person name="Marx C.J."/>
            <person name="Parnell J.J."/>
            <person name="Ramette A."/>
            <person name="Richardson P."/>
            <person name="Seeger M."/>
            <person name="Smith D."/>
            <person name="Spilker T."/>
            <person name="Sul W.J."/>
            <person name="Tsoi T.V."/>
            <person name="Ulrich L.E."/>
            <person name="Zhulin I.B."/>
            <person name="Tiedje J.M."/>
        </authorList>
    </citation>
    <scope>NUCLEOTIDE SEQUENCE [LARGE SCALE GENOMIC DNA]</scope>
    <source>
        <strain evidence="3 4">LB400</strain>
    </source>
</reference>
<evidence type="ECO:0000256" key="2">
    <source>
        <dbReference type="SAM" id="Phobius"/>
    </source>
</evidence>
<keyword evidence="2" id="KW-1133">Transmembrane helix</keyword>
<dbReference type="AlphaFoldDB" id="Q13PW8"/>
<evidence type="ECO:0000313" key="3">
    <source>
        <dbReference type="EMBL" id="ABE33871.1"/>
    </source>
</evidence>
<keyword evidence="2" id="KW-0812">Transmembrane</keyword>
<dbReference type="EMBL" id="CP000271">
    <property type="protein sequence ID" value="ABE33871.1"/>
    <property type="molecule type" value="Genomic_DNA"/>
</dbReference>
<accession>Q13PW8</accession>
<name>Q13PW8_PARXL</name>
<feature type="transmembrane region" description="Helical" evidence="2">
    <location>
        <begin position="33"/>
        <end position="52"/>
    </location>
</feature>
<dbReference type="Proteomes" id="UP000001817">
    <property type="component" value="Chromosome 2"/>
</dbReference>
<keyword evidence="2" id="KW-0472">Membrane</keyword>
<evidence type="ECO:0000313" key="4">
    <source>
        <dbReference type="Proteomes" id="UP000001817"/>
    </source>
</evidence>
<proteinExistence type="predicted"/>
<keyword evidence="4" id="KW-1185">Reference proteome</keyword>
<gene>
    <name evidence="3" type="ORF">Bxe_B2115</name>
</gene>